<dbReference type="Gene3D" id="3.40.50.2300">
    <property type="match status" value="1"/>
</dbReference>
<evidence type="ECO:0000313" key="3">
    <source>
        <dbReference type="EMBL" id="MFD2164102.1"/>
    </source>
</evidence>
<feature type="domain" description="Response regulatory" evidence="2">
    <location>
        <begin position="4"/>
        <end position="131"/>
    </location>
</feature>
<dbReference type="PROSITE" id="PS50110">
    <property type="entry name" value="RESPONSE_REGULATORY"/>
    <property type="match status" value="1"/>
</dbReference>
<name>A0ABW4ZQF4_9SPHI</name>
<keyword evidence="4" id="KW-1185">Reference proteome</keyword>
<dbReference type="PANTHER" id="PTHR44520:SF2">
    <property type="entry name" value="RESPONSE REGULATOR RCP1"/>
    <property type="match status" value="1"/>
</dbReference>
<proteinExistence type="predicted"/>
<sequence length="137" mass="16066">MSISLMLVDDDHIQHKIIELMIKRIDIPLKYKAYSHAQAVLSFLIKHHKNYTLLPDLILLDLDMPEISGWDFLDIFEIFKQYFAKKVSIIILTSSVDPRDRERIAMYESVKGFYSKPFTQDALEDILESGYITLKKK</sequence>
<dbReference type="PANTHER" id="PTHR44520">
    <property type="entry name" value="RESPONSE REGULATOR RCP1-RELATED"/>
    <property type="match status" value="1"/>
</dbReference>
<organism evidence="3 4">
    <name type="scientific">Paradesertivirga mongoliensis</name>
    <dbReference type="NCBI Taxonomy" id="2100740"/>
    <lineage>
        <taxon>Bacteria</taxon>
        <taxon>Pseudomonadati</taxon>
        <taxon>Bacteroidota</taxon>
        <taxon>Sphingobacteriia</taxon>
        <taxon>Sphingobacteriales</taxon>
        <taxon>Sphingobacteriaceae</taxon>
        <taxon>Paradesertivirga</taxon>
    </lineage>
</organism>
<comment type="caution">
    <text evidence="3">The sequence shown here is derived from an EMBL/GenBank/DDBJ whole genome shotgun (WGS) entry which is preliminary data.</text>
</comment>
<dbReference type="RefSeq" id="WP_255904563.1">
    <property type="nucleotide sequence ID" value="NZ_JAFMZO010000004.1"/>
</dbReference>
<reference evidence="4" key="1">
    <citation type="journal article" date="2019" name="Int. J. Syst. Evol. Microbiol.">
        <title>The Global Catalogue of Microorganisms (GCM) 10K type strain sequencing project: providing services to taxonomists for standard genome sequencing and annotation.</title>
        <authorList>
            <consortium name="The Broad Institute Genomics Platform"/>
            <consortium name="The Broad Institute Genome Sequencing Center for Infectious Disease"/>
            <person name="Wu L."/>
            <person name="Ma J."/>
        </authorList>
    </citation>
    <scope>NUCLEOTIDE SEQUENCE [LARGE SCALE GENOMIC DNA]</scope>
    <source>
        <strain evidence="4">KCTC 42217</strain>
    </source>
</reference>
<feature type="modified residue" description="4-aspartylphosphate" evidence="1">
    <location>
        <position position="61"/>
    </location>
</feature>
<dbReference type="InterPro" id="IPR011006">
    <property type="entry name" value="CheY-like_superfamily"/>
</dbReference>
<dbReference type="InterPro" id="IPR001789">
    <property type="entry name" value="Sig_transdc_resp-reg_receiver"/>
</dbReference>
<dbReference type="Proteomes" id="UP001597387">
    <property type="component" value="Unassembled WGS sequence"/>
</dbReference>
<accession>A0ABW4ZQF4</accession>
<keyword evidence="1" id="KW-0597">Phosphoprotein</keyword>
<evidence type="ECO:0000259" key="2">
    <source>
        <dbReference type="PROSITE" id="PS50110"/>
    </source>
</evidence>
<protein>
    <submittedName>
        <fullName evidence="3">Response regulator</fullName>
    </submittedName>
</protein>
<gene>
    <name evidence="3" type="ORF">ACFSJU_16965</name>
</gene>
<evidence type="ECO:0000313" key="4">
    <source>
        <dbReference type="Proteomes" id="UP001597387"/>
    </source>
</evidence>
<dbReference type="EMBL" id="JBHUHZ010000003">
    <property type="protein sequence ID" value="MFD2164102.1"/>
    <property type="molecule type" value="Genomic_DNA"/>
</dbReference>
<evidence type="ECO:0000256" key="1">
    <source>
        <dbReference type="PROSITE-ProRule" id="PRU00169"/>
    </source>
</evidence>
<dbReference type="SUPFAM" id="SSF52172">
    <property type="entry name" value="CheY-like"/>
    <property type="match status" value="1"/>
</dbReference>
<dbReference type="SMART" id="SM00448">
    <property type="entry name" value="REC"/>
    <property type="match status" value="1"/>
</dbReference>
<dbReference type="Pfam" id="PF00072">
    <property type="entry name" value="Response_reg"/>
    <property type="match status" value="1"/>
</dbReference>
<dbReference type="InterPro" id="IPR052893">
    <property type="entry name" value="TCS_response_regulator"/>
</dbReference>